<evidence type="ECO:0000259" key="1">
    <source>
        <dbReference type="Pfam" id="PF01370"/>
    </source>
</evidence>
<evidence type="ECO:0000313" key="2">
    <source>
        <dbReference type="EMBL" id="SMG23004.1"/>
    </source>
</evidence>
<evidence type="ECO:0000313" key="3">
    <source>
        <dbReference type="Proteomes" id="UP000193804"/>
    </source>
</evidence>
<dbReference type="SUPFAM" id="SSF51735">
    <property type="entry name" value="NAD(P)-binding Rossmann-fold domains"/>
    <property type="match status" value="1"/>
</dbReference>
<organism evidence="2 3">
    <name type="scientific">Marivirga sericea</name>
    <dbReference type="NCBI Taxonomy" id="1028"/>
    <lineage>
        <taxon>Bacteria</taxon>
        <taxon>Pseudomonadati</taxon>
        <taxon>Bacteroidota</taxon>
        <taxon>Cytophagia</taxon>
        <taxon>Cytophagales</taxon>
        <taxon>Marivirgaceae</taxon>
        <taxon>Marivirga</taxon>
    </lineage>
</organism>
<reference evidence="3" key="1">
    <citation type="submission" date="2017-04" db="EMBL/GenBank/DDBJ databases">
        <authorList>
            <person name="Varghese N."/>
            <person name="Submissions S."/>
        </authorList>
    </citation>
    <scope>NUCLEOTIDE SEQUENCE [LARGE SCALE GENOMIC DNA]</scope>
    <source>
        <strain evidence="3">DSM 4125</strain>
    </source>
</reference>
<dbReference type="InterPro" id="IPR001509">
    <property type="entry name" value="Epimerase_deHydtase"/>
</dbReference>
<dbReference type="PANTHER" id="PTHR43245">
    <property type="entry name" value="BIFUNCTIONAL POLYMYXIN RESISTANCE PROTEIN ARNA"/>
    <property type="match status" value="1"/>
</dbReference>
<name>A0A1X7J7M6_9BACT</name>
<dbReference type="RefSeq" id="WP_085516280.1">
    <property type="nucleotide sequence ID" value="NZ_FXAW01000002.1"/>
</dbReference>
<accession>A0A1X7J7M6</accession>
<dbReference type="Gene3D" id="3.40.50.720">
    <property type="entry name" value="NAD(P)-binding Rossmann-like Domain"/>
    <property type="match status" value="1"/>
</dbReference>
<sequence>MKNKTEVVIVTGSSGMIGSTLIHKLAEKYHVVGFDQDGYPFPPIEAECVCVDLTSDDRMDFAFKRVRYAYGNKIAAVVHLAAYYDFLGEPSDLYDKVTVKGTERLLKFLQDFEVEQFIFSSSMLVYKPSSPGVLITEDSPLEPKWDYPKSKVTTEKVMHEKRGEIPVVMMRIAGVYSEDGSSIPITNQVQRIYEKQIAARLYPANTAHGSTYVHRDDVIDAIALAVDQRKELPSETIINIGDEETLSYKELQDIISTEIHGEKMPIIAIPKWFAKMGAFMQNLFGKAFIKPWMIDLANDHFEMDSSRAKMILGWKPKHGLRETLPKMIENLKANPKKFYQENNLKK</sequence>
<dbReference type="EMBL" id="FXAW01000002">
    <property type="protein sequence ID" value="SMG23004.1"/>
    <property type="molecule type" value="Genomic_DNA"/>
</dbReference>
<dbReference type="Proteomes" id="UP000193804">
    <property type="component" value="Unassembled WGS sequence"/>
</dbReference>
<feature type="domain" description="NAD-dependent epimerase/dehydratase" evidence="1">
    <location>
        <begin position="8"/>
        <end position="241"/>
    </location>
</feature>
<proteinExistence type="predicted"/>
<dbReference type="STRING" id="1028.SAMN05661096_01330"/>
<dbReference type="InterPro" id="IPR036291">
    <property type="entry name" value="NAD(P)-bd_dom_sf"/>
</dbReference>
<dbReference type="AlphaFoldDB" id="A0A1X7J7M6"/>
<protein>
    <submittedName>
        <fullName evidence="2">Nucleoside-diphosphate-sugar epimerase</fullName>
    </submittedName>
</protein>
<gene>
    <name evidence="2" type="ORF">SAMN05661096_01330</name>
</gene>
<dbReference type="OrthoDB" id="9814124at2"/>
<keyword evidence="3" id="KW-1185">Reference proteome</keyword>
<dbReference type="Pfam" id="PF01370">
    <property type="entry name" value="Epimerase"/>
    <property type="match status" value="1"/>
</dbReference>
<dbReference type="InterPro" id="IPR050177">
    <property type="entry name" value="Lipid_A_modif_metabolic_enz"/>
</dbReference>